<name>A0ABS9KVF8_9BACT</name>
<feature type="transmembrane region" description="Helical" evidence="1">
    <location>
        <begin position="35"/>
        <end position="59"/>
    </location>
</feature>
<accession>A0ABS9KVF8</accession>
<protein>
    <submittedName>
        <fullName evidence="3">DUF2892 domain-containing protein</fullName>
    </submittedName>
</protein>
<dbReference type="Pfam" id="PF11127">
    <property type="entry name" value="YgaP-like_TM"/>
    <property type="match status" value="1"/>
</dbReference>
<organism evidence="3 4">
    <name type="scientific">Terrimonas ginsenosidimutans</name>
    <dbReference type="NCBI Taxonomy" id="2908004"/>
    <lineage>
        <taxon>Bacteria</taxon>
        <taxon>Pseudomonadati</taxon>
        <taxon>Bacteroidota</taxon>
        <taxon>Chitinophagia</taxon>
        <taxon>Chitinophagales</taxon>
        <taxon>Chitinophagaceae</taxon>
        <taxon>Terrimonas</taxon>
    </lineage>
</organism>
<keyword evidence="1" id="KW-0472">Membrane</keyword>
<gene>
    <name evidence="3" type="ORF">LZZ85_18560</name>
</gene>
<sequence length="71" mass="7640">MKKNMGLADRIIRAIIAIGLILLCVTHVVNGLSFIVLMVVAAVFLLTSLVGVCPAYSLFGLNTCARKRTVH</sequence>
<keyword evidence="1" id="KW-1133">Transmembrane helix</keyword>
<dbReference type="InterPro" id="IPR021309">
    <property type="entry name" value="YgaP-like_TM"/>
</dbReference>
<evidence type="ECO:0000313" key="3">
    <source>
        <dbReference type="EMBL" id="MCG2616308.1"/>
    </source>
</evidence>
<feature type="domain" description="Inner membrane protein YgaP-like transmembrane" evidence="2">
    <location>
        <begin position="1"/>
        <end position="67"/>
    </location>
</feature>
<reference evidence="3" key="1">
    <citation type="submission" date="2022-01" db="EMBL/GenBank/DDBJ databases">
        <authorList>
            <person name="Jo J.-H."/>
            <person name="Im W.-T."/>
        </authorList>
    </citation>
    <scope>NUCLEOTIDE SEQUENCE</scope>
    <source>
        <strain evidence="3">NA20</strain>
    </source>
</reference>
<evidence type="ECO:0000259" key="2">
    <source>
        <dbReference type="Pfam" id="PF11127"/>
    </source>
</evidence>
<keyword evidence="1" id="KW-0812">Transmembrane</keyword>
<proteinExistence type="predicted"/>
<feature type="transmembrane region" description="Helical" evidence="1">
    <location>
        <begin position="12"/>
        <end position="29"/>
    </location>
</feature>
<dbReference type="EMBL" id="JAKLTR010000012">
    <property type="protein sequence ID" value="MCG2616308.1"/>
    <property type="molecule type" value="Genomic_DNA"/>
</dbReference>
<comment type="caution">
    <text evidence="3">The sequence shown here is derived from an EMBL/GenBank/DDBJ whole genome shotgun (WGS) entry which is preliminary data.</text>
</comment>
<dbReference type="RefSeq" id="WP_237874842.1">
    <property type="nucleotide sequence ID" value="NZ_JAKLTR010000012.1"/>
</dbReference>
<dbReference type="Proteomes" id="UP001165367">
    <property type="component" value="Unassembled WGS sequence"/>
</dbReference>
<keyword evidence="4" id="KW-1185">Reference proteome</keyword>
<evidence type="ECO:0000313" key="4">
    <source>
        <dbReference type="Proteomes" id="UP001165367"/>
    </source>
</evidence>
<evidence type="ECO:0000256" key="1">
    <source>
        <dbReference type="SAM" id="Phobius"/>
    </source>
</evidence>